<evidence type="ECO:0000313" key="3">
    <source>
        <dbReference type="Proteomes" id="UP000199475"/>
    </source>
</evidence>
<dbReference type="Proteomes" id="UP000199475">
    <property type="component" value="Unassembled WGS sequence"/>
</dbReference>
<keyword evidence="3" id="KW-1185">Reference proteome</keyword>
<dbReference type="EMBL" id="FNGP01000002">
    <property type="protein sequence ID" value="SDL42296.1"/>
    <property type="molecule type" value="Genomic_DNA"/>
</dbReference>
<dbReference type="Gene3D" id="3.30.9.10">
    <property type="entry name" value="D-Amino Acid Oxidase, subunit A, domain 2"/>
    <property type="match status" value="1"/>
</dbReference>
<reference evidence="2 3" key="1">
    <citation type="submission" date="2016-10" db="EMBL/GenBank/DDBJ databases">
        <authorList>
            <person name="de Groot N.N."/>
        </authorList>
    </citation>
    <scope>NUCLEOTIDE SEQUENCE [LARGE SCALE GENOMIC DNA]</scope>
    <source>
        <strain evidence="2 3">CGMCC 1.9159</strain>
    </source>
</reference>
<accession>A0A1G9JYJ1</accession>
<name>A0A1G9JYJ1_9ACTN</name>
<dbReference type="RefSeq" id="WP_093250575.1">
    <property type="nucleotide sequence ID" value="NZ_FNGP01000002.1"/>
</dbReference>
<dbReference type="SUPFAM" id="SSF51905">
    <property type="entry name" value="FAD/NAD(P)-binding domain"/>
    <property type="match status" value="1"/>
</dbReference>
<proteinExistence type="predicted"/>
<sequence length="359" mass="38224">MIHDVVVLGATVAGLTAARVLAREGFDVVVLDPNLEHRSAAIGHGVAAAGHASTISNMRSAYGEAVAVEHIVRNLRGTEFIRSVLDESDVDGRELMFVDRSRGHTTAGDLQDLVRLYSKAGAEVGVAADALTSRALVVDPMDYAVALRAQAVEAGANVVHGVTVTHVRRKEGATGIAFRNNLAWAREPGAVAAVACLDTLGVTPWGRHVRVGPAQWIPTMTARLAEPTDYVELRSHGQAWLLRPDDGHHLVVGQKATLVKIDEAREELAAELESQGAEVLASGKLAIDPSDHGRPLVGASAIPGGYYARGNGRGELMNGTASGLWLAETLVGQRDEGFALPLNRRMRAGIRSWVLSHRR</sequence>
<dbReference type="InterPro" id="IPR006076">
    <property type="entry name" value="FAD-dep_OxRdtase"/>
</dbReference>
<feature type="domain" description="FAD dependent oxidoreductase" evidence="1">
    <location>
        <begin position="4"/>
        <end position="328"/>
    </location>
</feature>
<gene>
    <name evidence="2" type="ORF">SAMN04488242_1526</name>
</gene>
<evidence type="ECO:0000259" key="1">
    <source>
        <dbReference type="Pfam" id="PF01266"/>
    </source>
</evidence>
<dbReference type="OrthoDB" id="3718749at2"/>
<dbReference type="AlphaFoldDB" id="A0A1G9JYJ1"/>
<organism evidence="2 3">
    <name type="scientific">Tessaracoccus oleiagri</name>
    <dbReference type="NCBI Taxonomy" id="686624"/>
    <lineage>
        <taxon>Bacteria</taxon>
        <taxon>Bacillati</taxon>
        <taxon>Actinomycetota</taxon>
        <taxon>Actinomycetes</taxon>
        <taxon>Propionibacteriales</taxon>
        <taxon>Propionibacteriaceae</taxon>
        <taxon>Tessaracoccus</taxon>
    </lineage>
</organism>
<dbReference type="Gene3D" id="3.50.50.60">
    <property type="entry name" value="FAD/NAD(P)-binding domain"/>
    <property type="match status" value="1"/>
</dbReference>
<dbReference type="Pfam" id="PF01266">
    <property type="entry name" value="DAO"/>
    <property type="match status" value="1"/>
</dbReference>
<dbReference type="InterPro" id="IPR036188">
    <property type="entry name" value="FAD/NAD-bd_sf"/>
</dbReference>
<evidence type="ECO:0000313" key="2">
    <source>
        <dbReference type="EMBL" id="SDL42296.1"/>
    </source>
</evidence>
<protein>
    <submittedName>
        <fullName evidence="2">Glycine/D-amino acid oxidase</fullName>
    </submittedName>
</protein>
<dbReference type="STRING" id="686624.SAMN04488242_1526"/>